<dbReference type="EMBL" id="BQKB01000018">
    <property type="protein sequence ID" value="GJM52692.1"/>
    <property type="molecule type" value="Genomic_DNA"/>
</dbReference>
<dbReference type="Proteomes" id="UP001207736">
    <property type="component" value="Unassembled WGS sequence"/>
</dbReference>
<protein>
    <recommendedName>
        <fullName evidence="5">DNA-binding protein</fullName>
    </recommendedName>
</protein>
<evidence type="ECO:0000313" key="2">
    <source>
        <dbReference type="EMBL" id="GJM52692.1"/>
    </source>
</evidence>
<name>A0AAV5AY05_9FLAO</name>
<dbReference type="RefSeq" id="WP_264857481.1">
    <property type="nucleotide sequence ID" value="NZ_BQKA01000012.1"/>
</dbReference>
<evidence type="ECO:0000313" key="1">
    <source>
        <dbReference type="EMBL" id="GJM49627.1"/>
    </source>
</evidence>
<proteinExistence type="predicted"/>
<sequence>MKKIFITSVLALLIFASCEKDDQTGIPPVTGNEKPTPPTLTTIEAATSDVSVYEVGKMVKMHGNITIQNNRSYFKLKDNTLIQIYAPKAVTDALSQEAKNKLATEGQELTVTGKFTDYKLTSGEVIKEIVYSQESDLIFGTTPNVTPIVPVEIEASTSDVSVYEVGKMVKIHGNITIQNNRSYFKLKDNTLIQIYAPKAVTDALSQEAKNKLATEGQELTVTGKFTDYKLTSGEVIKEIVYSQESDLIFGTTPNNPNPGGGNTPTPTGNKFDFENLTSSSQGYTNQGELTASDGTKLEYKARTDVTGSEIEGKGLMLRRSNDNGYIKLSFASNVTKITFQARGAFSAKQRILVVLNGDENSTTEVHRKTFEYGGDAENPAIIHNIEVNVTGMKTITIKLGTAASTAAQVVIDNISWE</sequence>
<organism evidence="1 3">
    <name type="scientific">Capnocytophaga catalasegens</name>
    <dbReference type="NCBI Taxonomy" id="1004260"/>
    <lineage>
        <taxon>Bacteria</taxon>
        <taxon>Pseudomonadati</taxon>
        <taxon>Bacteroidota</taxon>
        <taxon>Flavobacteriia</taxon>
        <taxon>Flavobacteriales</taxon>
        <taxon>Flavobacteriaceae</taxon>
        <taxon>Capnocytophaga</taxon>
    </lineage>
</organism>
<dbReference type="AlphaFoldDB" id="A0AAV5AY05"/>
<keyword evidence="4" id="KW-1185">Reference proteome</keyword>
<dbReference type="EMBL" id="BQKA01000012">
    <property type="protein sequence ID" value="GJM49627.1"/>
    <property type="molecule type" value="Genomic_DNA"/>
</dbReference>
<comment type="caution">
    <text evidence="1">The sequence shown here is derived from an EMBL/GenBank/DDBJ whole genome shotgun (WGS) entry which is preliminary data.</text>
</comment>
<evidence type="ECO:0008006" key="5">
    <source>
        <dbReference type="Google" id="ProtNLM"/>
    </source>
</evidence>
<dbReference type="PROSITE" id="PS51257">
    <property type="entry name" value="PROKAR_LIPOPROTEIN"/>
    <property type="match status" value="1"/>
</dbReference>
<accession>A0AAV5AY05</accession>
<evidence type="ECO:0000313" key="3">
    <source>
        <dbReference type="Proteomes" id="UP001207736"/>
    </source>
</evidence>
<reference evidence="1 4" key="1">
    <citation type="submission" date="2021-11" db="EMBL/GenBank/DDBJ databases">
        <title>Draft genome sequence of Capnocytophaga sp. strain KC07075 isolated from cat oral cavity.</title>
        <authorList>
            <person name="Suzuki M."/>
            <person name="Imaoka K."/>
            <person name="Kimura M."/>
            <person name="Morikawa S."/>
            <person name="Maeda K."/>
        </authorList>
    </citation>
    <scope>NUCLEOTIDE SEQUENCE</scope>
    <source>
        <strain evidence="1">KC07075</strain>
        <strain evidence="2 4">KC07079</strain>
    </source>
</reference>
<gene>
    <name evidence="1" type="ORF">RCZ15_06020</name>
    <name evidence="2" type="ORF">RCZ16_10090</name>
</gene>
<evidence type="ECO:0000313" key="4">
    <source>
        <dbReference type="Proteomes" id="UP001208692"/>
    </source>
</evidence>
<dbReference type="Proteomes" id="UP001208692">
    <property type="component" value="Unassembled WGS sequence"/>
</dbReference>